<accession>A0A6J4JSL2</accession>
<protein>
    <submittedName>
        <fullName evidence="1">Uncharacterized protein</fullName>
    </submittedName>
</protein>
<sequence>MRPSMLTSGGKGCSLRVTSPCEVLRKFVLIPVALPGMPGSCLGAKQF</sequence>
<reference evidence="1" key="1">
    <citation type="submission" date="2020-02" db="EMBL/GenBank/DDBJ databases">
        <authorList>
            <person name="Meier V. D."/>
        </authorList>
    </citation>
    <scope>NUCLEOTIDE SEQUENCE</scope>
    <source>
        <strain evidence="1">AVDCRST_MAG93</strain>
    </source>
</reference>
<organism evidence="1">
    <name type="scientific">uncultured Chloroflexia bacterium</name>
    <dbReference type="NCBI Taxonomy" id="1672391"/>
    <lineage>
        <taxon>Bacteria</taxon>
        <taxon>Bacillati</taxon>
        <taxon>Chloroflexota</taxon>
        <taxon>Chloroflexia</taxon>
        <taxon>environmental samples</taxon>
    </lineage>
</organism>
<dbReference type="EMBL" id="CADCTR010001215">
    <property type="protein sequence ID" value="CAA9286420.1"/>
    <property type="molecule type" value="Genomic_DNA"/>
</dbReference>
<dbReference type="AlphaFoldDB" id="A0A6J4JSL2"/>
<name>A0A6J4JSL2_9CHLR</name>
<gene>
    <name evidence="1" type="ORF">AVDCRST_MAG93-3571</name>
</gene>
<evidence type="ECO:0000313" key="1">
    <source>
        <dbReference type="EMBL" id="CAA9286420.1"/>
    </source>
</evidence>
<proteinExistence type="predicted"/>